<proteinExistence type="predicted"/>
<evidence type="ECO:0000313" key="4">
    <source>
        <dbReference type="Proteomes" id="UP001141259"/>
    </source>
</evidence>
<gene>
    <name evidence="3" type="ORF">NZH93_34040</name>
</gene>
<feature type="transmembrane region" description="Helical" evidence="2">
    <location>
        <begin position="39"/>
        <end position="59"/>
    </location>
</feature>
<dbReference type="NCBIfam" id="NF038391">
    <property type="entry name" value="streptophobe"/>
    <property type="match status" value="1"/>
</dbReference>
<dbReference type="EMBL" id="JANYMP010000020">
    <property type="protein sequence ID" value="MCS7481904.1"/>
    <property type="molecule type" value="Genomic_DNA"/>
</dbReference>
<keyword evidence="2" id="KW-1133">Transmembrane helix</keyword>
<feature type="transmembrane region" description="Helical" evidence="2">
    <location>
        <begin position="183"/>
        <end position="209"/>
    </location>
</feature>
<feature type="transmembrane region" description="Helical" evidence="2">
    <location>
        <begin position="12"/>
        <end position="33"/>
    </location>
</feature>
<feature type="transmembrane region" description="Helical" evidence="2">
    <location>
        <begin position="99"/>
        <end position="120"/>
    </location>
</feature>
<evidence type="ECO:0000256" key="1">
    <source>
        <dbReference type="SAM" id="MobiDB-lite"/>
    </source>
</evidence>
<organism evidence="3 4">
    <name type="scientific">Umezawaea endophytica</name>
    <dbReference type="NCBI Taxonomy" id="1654476"/>
    <lineage>
        <taxon>Bacteria</taxon>
        <taxon>Bacillati</taxon>
        <taxon>Actinomycetota</taxon>
        <taxon>Actinomycetes</taxon>
        <taxon>Pseudonocardiales</taxon>
        <taxon>Pseudonocardiaceae</taxon>
        <taxon>Umezawaea</taxon>
    </lineage>
</organism>
<keyword evidence="4" id="KW-1185">Reference proteome</keyword>
<reference evidence="3" key="1">
    <citation type="submission" date="2022-08" db="EMBL/GenBank/DDBJ databases">
        <authorList>
            <person name="Tistechok S."/>
            <person name="Samborskyy M."/>
            <person name="Roman I."/>
        </authorList>
    </citation>
    <scope>NUCLEOTIDE SEQUENCE</scope>
    <source>
        <strain evidence="3">DSM 103496</strain>
    </source>
</reference>
<evidence type="ECO:0000256" key="2">
    <source>
        <dbReference type="SAM" id="Phobius"/>
    </source>
</evidence>
<comment type="caution">
    <text evidence="3">The sequence shown here is derived from an EMBL/GenBank/DDBJ whole genome shotgun (WGS) entry which is preliminary data.</text>
</comment>
<protein>
    <submittedName>
        <fullName evidence="3">Streptophobe family protein</fullName>
    </submittedName>
</protein>
<feature type="transmembrane region" description="Helical" evidence="2">
    <location>
        <begin position="234"/>
        <end position="257"/>
    </location>
</feature>
<feature type="transmembrane region" description="Helical" evidence="2">
    <location>
        <begin position="154"/>
        <end position="176"/>
    </location>
</feature>
<feature type="transmembrane region" description="Helical" evidence="2">
    <location>
        <begin position="310"/>
        <end position="337"/>
    </location>
</feature>
<dbReference type="Proteomes" id="UP001141259">
    <property type="component" value="Unassembled WGS sequence"/>
</dbReference>
<dbReference type="AlphaFoldDB" id="A0A9X3A3M8"/>
<name>A0A9X3A3M8_9PSEU</name>
<keyword evidence="2" id="KW-0812">Transmembrane</keyword>
<feature type="transmembrane region" description="Helical" evidence="2">
    <location>
        <begin position="127"/>
        <end position="148"/>
    </location>
</feature>
<evidence type="ECO:0000313" key="3">
    <source>
        <dbReference type="EMBL" id="MCS7481904.1"/>
    </source>
</evidence>
<feature type="transmembrane region" description="Helical" evidence="2">
    <location>
        <begin position="71"/>
        <end position="93"/>
    </location>
</feature>
<feature type="transmembrane region" description="Helical" evidence="2">
    <location>
        <begin position="269"/>
        <end position="290"/>
    </location>
</feature>
<accession>A0A9X3A3M8</accession>
<dbReference type="RefSeq" id="WP_259627383.1">
    <property type="nucleotide sequence ID" value="NZ_JANYMP010000020.1"/>
</dbReference>
<keyword evidence="2" id="KW-0472">Membrane</keyword>
<feature type="region of interest" description="Disordered" evidence="1">
    <location>
        <begin position="349"/>
        <end position="397"/>
    </location>
</feature>
<dbReference type="InterPro" id="IPR047724">
    <property type="entry name" value="Streptophobe"/>
</dbReference>
<sequence length="397" mass="38645">MGNGAVRGGLGGVVIGGAAFVAMGVVAAVGVALSGFGSVVGRAVAVVAAAVGVPLTVVPELPQTASVDVRLHVVATGVTAVGVLVLVLGFRRWPGVEVLAGAACAFAVLLGTAIVVAGGGGVVAEPLVAVLAAVLGVVAVWGLCRVPAVLRPAFSATVLVLGVTLLVVTAAGAVVAQVQDGRVVGAVLLLAPSALFAAITAGIGVPWAVDVDPQVVKMLGGVLPELPSVDLPTWPFTVLAVVLLLVCGTLAAARTAVEDATDLVLRNAAASGLVFGVVSVVMVLLASASADLRLAVRGFVLLETSAGVRGSVWTAVPLGLVAGALAGAAGALLLLAARRVDGTYAGRTGEGGAADGVQGAPRAGGSAAGGRGRPDAAGTPRREPAVRGVRGRDRGRR</sequence>